<dbReference type="PANTHER" id="PTHR30547:SF5">
    <property type="entry name" value="NUCLEASE YHCG-RELATED"/>
    <property type="match status" value="1"/>
</dbReference>
<protein>
    <recommendedName>
        <fullName evidence="1">YhcG PDDEXK nuclease domain-containing protein</fullName>
    </recommendedName>
</protein>
<accession>A0ABP8M1A7</accession>
<evidence type="ECO:0000259" key="1">
    <source>
        <dbReference type="Pfam" id="PF06250"/>
    </source>
</evidence>
<dbReference type="InterPro" id="IPR011856">
    <property type="entry name" value="tRNA_endonuc-like_dom_sf"/>
</dbReference>
<proteinExistence type="predicted"/>
<dbReference type="InterPro" id="IPR053148">
    <property type="entry name" value="PD-DEXK-like_domain"/>
</dbReference>
<reference evidence="3" key="1">
    <citation type="journal article" date="2019" name="Int. J. Syst. Evol. Microbiol.">
        <title>The Global Catalogue of Microorganisms (GCM) 10K type strain sequencing project: providing services to taxonomists for standard genome sequencing and annotation.</title>
        <authorList>
            <consortium name="The Broad Institute Genomics Platform"/>
            <consortium name="The Broad Institute Genome Sequencing Center for Infectious Disease"/>
            <person name="Wu L."/>
            <person name="Ma J."/>
        </authorList>
    </citation>
    <scope>NUCLEOTIDE SEQUENCE [LARGE SCALE GENOMIC DNA]</scope>
    <source>
        <strain evidence="3">JCM 31920</strain>
    </source>
</reference>
<dbReference type="Pfam" id="PF06250">
    <property type="entry name" value="YhcG_C"/>
    <property type="match status" value="1"/>
</dbReference>
<dbReference type="EMBL" id="BAABEY010000026">
    <property type="protein sequence ID" value="GAA4442407.1"/>
    <property type="molecule type" value="Genomic_DNA"/>
</dbReference>
<feature type="domain" description="YhcG PDDEXK nuclease" evidence="1">
    <location>
        <begin position="2"/>
        <end position="95"/>
    </location>
</feature>
<dbReference type="PANTHER" id="PTHR30547">
    <property type="entry name" value="UNCHARACTERIZED PROTEIN YHCG-RELATED"/>
    <property type="match status" value="1"/>
</dbReference>
<organism evidence="2 3">
    <name type="scientific">Ravibacter arvi</name>
    <dbReference type="NCBI Taxonomy" id="2051041"/>
    <lineage>
        <taxon>Bacteria</taxon>
        <taxon>Pseudomonadati</taxon>
        <taxon>Bacteroidota</taxon>
        <taxon>Cytophagia</taxon>
        <taxon>Cytophagales</taxon>
        <taxon>Spirosomataceae</taxon>
        <taxon>Ravibacter</taxon>
    </lineage>
</organism>
<dbReference type="Proteomes" id="UP001501508">
    <property type="component" value="Unassembled WGS sequence"/>
</dbReference>
<evidence type="ECO:0000313" key="2">
    <source>
        <dbReference type="EMBL" id="GAA4442407.1"/>
    </source>
</evidence>
<name>A0ABP8M1A7_9BACT</name>
<keyword evidence="3" id="KW-1185">Reference proteome</keyword>
<sequence length="102" mass="12019">MDSENFYVDLVLYNRLLQCFVLVDLKIGKLKHQDIGQMQMYVNYYDRYVKQDFEKPTVGIIICKDRSEAVVETTLPKENNTIFSKEYKLYLPSKDALKALVK</sequence>
<gene>
    <name evidence="2" type="ORF">GCM10023091_29200</name>
</gene>
<dbReference type="Gene3D" id="3.40.1350.10">
    <property type="match status" value="1"/>
</dbReference>
<comment type="caution">
    <text evidence="2">The sequence shown here is derived from an EMBL/GenBank/DDBJ whole genome shotgun (WGS) entry which is preliminary data.</text>
</comment>
<dbReference type="InterPro" id="IPR009362">
    <property type="entry name" value="YhcG_C"/>
</dbReference>
<evidence type="ECO:0000313" key="3">
    <source>
        <dbReference type="Proteomes" id="UP001501508"/>
    </source>
</evidence>